<dbReference type="InterPro" id="IPR036397">
    <property type="entry name" value="RNaseH_sf"/>
</dbReference>
<dbReference type="GO" id="GO:0003964">
    <property type="term" value="F:RNA-directed DNA polymerase activity"/>
    <property type="evidence" value="ECO:0007669"/>
    <property type="project" value="UniProtKB-EC"/>
</dbReference>
<dbReference type="Gene3D" id="3.30.420.10">
    <property type="entry name" value="Ribonuclease H-like superfamily/Ribonuclease H"/>
    <property type="match status" value="1"/>
</dbReference>
<dbReference type="PANTHER" id="PTHR37984:SF5">
    <property type="entry name" value="PROTEIN NYNRIN-LIKE"/>
    <property type="match status" value="1"/>
</dbReference>
<protein>
    <recommendedName>
        <fullName evidence="1">RNA-directed DNA polymerase</fullName>
        <ecNumber evidence="1">2.7.7.49</ecNumber>
    </recommendedName>
</protein>
<organism evidence="3 4">
    <name type="scientific">Trachymyrmex cornetzi</name>
    <dbReference type="NCBI Taxonomy" id="471704"/>
    <lineage>
        <taxon>Eukaryota</taxon>
        <taxon>Metazoa</taxon>
        <taxon>Ecdysozoa</taxon>
        <taxon>Arthropoda</taxon>
        <taxon>Hexapoda</taxon>
        <taxon>Insecta</taxon>
        <taxon>Pterygota</taxon>
        <taxon>Neoptera</taxon>
        <taxon>Endopterygota</taxon>
        <taxon>Hymenoptera</taxon>
        <taxon>Apocrita</taxon>
        <taxon>Aculeata</taxon>
        <taxon>Formicoidea</taxon>
        <taxon>Formicidae</taxon>
        <taxon>Myrmicinae</taxon>
        <taxon>Trachymyrmex</taxon>
    </lineage>
</organism>
<evidence type="ECO:0000313" key="3">
    <source>
        <dbReference type="EMBL" id="KYN27591.1"/>
    </source>
</evidence>
<dbReference type="InterPro" id="IPR041588">
    <property type="entry name" value="Integrase_H2C2"/>
</dbReference>
<dbReference type="GO" id="GO:0003676">
    <property type="term" value="F:nucleic acid binding"/>
    <property type="evidence" value="ECO:0007669"/>
    <property type="project" value="InterPro"/>
</dbReference>
<dbReference type="Gene3D" id="1.10.340.70">
    <property type="match status" value="1"/>
</dbReference>
<evidence type="ECO:0000313" key="4">
    <source>
        <dbReference type="Proteomes" id="UP000078492"/>
    </source>
</evidence>
<proteinExistence type="predicted"/>
<dbReference type="Pfam" id="PF17921">
    <property type="entry name" value="Integrase_H2C2"/>
    <property type="match status" value="1"/>
</dbReference>
<feature type="non-terminal residue" evidence="3">
    <location>
        <position position="1"/>
    </location>
</feature>
<sequence>KNLLKFIVPESMTARILSVYHDSCAHCGVKKTMQGITSNYWLPSLGKKVQDYIDNCITWPKRQPRRQRIREGELLASETPIPLAVVHVDHFGPLVESHTGFKHVLVAIDALIRFTWLSPVKITGSEEMIENIYLLFLICLAILPRLCPIVQLHLLRSNLPISSVNAT</sequence>
<accession>A0A151JMP3</accession>
<feature type="domain" description="Integrase zinc-binding" evidence="2">
    <location>
        <begin position="8"/>
        <end position="65"/>
    </location>
</feature>
<name>A0A151JMP3_9HYME</name>
<dbReference type="InterPro" id="IPR050951">
    <property type="entry name" value="Retrovirus_Pol_polyprotein"/>
</dbReference>
<dbReference type="EC" id="2.7.7.49" evidence="1"/>
<dbReference type="PANTHER" id="PTHR37984">
    <property type="entry name" value="PROTEIN CBG26694"/>
    <property type="match status" value="1"/>
</dbReference>
<gene>
    <name evidence="3" type="ORF">ALC57_02990</name>
</gene>
<dbReference type="STRING" id="471704.A0A151JMP3"/>
<dbReference type="AlphaFoldDB" id="A0A151JMP3"/>
<evidence type="ECO:0000259" key="2">
    <source>
        <dbReference type="Pfam" id="PF17921"/>
    </source>
</evidence>
<dbReference type="EMBL" id="KQ978899">
    <property type="protein sequence ID" value="KYN27591.1"/>
    <property type="molecule type" value="Genomic_DNA"/>
</dbReference>
<dbReference type="Proteomes" id="UP000078492">
    <property type="component" value="Unassembled WGS sequence"/>
</dbReference>
<keyword evidence="4" id="KW-1185">Reference proteome</keyword>
<evidence type="ECO:0000256" key="1">
    <source>
        <dbReference type="ARBA" id="ARBA00012493"/>
    </source>
</evidence>
<reference evidence="3 4" key="1">
    <citation type="submission" date="2015-09" db="EMBL/GenBank/DDBJ databases">
        <title>Trachymyrmex cornetzi WGS genome.</title>
        <authorList>
            <person name="Nygaard S."/>
            <person name="Hu H."/>
            <person name="Boomsma J."/>
            <person name="Zhang G."/>
        </authorList>
    </citation>
    <scope>NUCLEOTIDE SEQUENCE [LARGE SCALE GENOMIC DNA]</scope>
    <source>
        <strain evidence="3">Tcor2-1</strain>
        <tissue evidence="3">Whole body</tissue>
    </source>
</reference>